<evidence type="ECO:0000313" key="3">
    <source>
        <dbReference type="Proteomes" id="UP001589747"/>
    </source>
</evidence>
<dbReference type="InterPro" id="IPR013216">
    <property type="entry name" value="Methyltransf_11"/>
</dbReference>
<proteinExistence type="predicted"/>
<dbReference type="PANTHER" id="PTHR43861:SF1">
    <property type="entry name" value="TRANS-ACONITATE 2-METHYLTRANSFERASE"/>
    <property type="match status" value="1"/>
</dbReference>
<organism evidence="2 3">
    <name type="scientific">Paenibacillus aurantiacus</name>
    <dbReference type="NCBI Taxonomy" id="1936118"/>
    <lineage>
        <taxon>Bacteria</taxon>
        <taxon>Bacillati</taxon>
        <taxon>Bacillota</taxon>
        <taxon>Bacilli</taxon>
        <taxon>Bacillales</taxon>
        <taxon>Paenibacillaceae</taxon>
        <taxon>Paenibacillus</taxon>
    </lineage>
</organism>
<comment type="caution">
    <text evidence="2">The sequence shown here is derived from an EMBL/GenBank/DDBJ whole genome shotgun (WGS) entry which is preliminary data.</text>
</comment>
<dbReference type="Proteomes" id="UP001589747">
    <property type="component" value="Unassembled WGS sequence"/>
</dbReference>
<dbReference type="GO" id="GO:0008168">
    <property type="term" value="F:methyltransferase activity"/>
    <property type="evidence" value="ECO:0007669"/>
    <property type="project" value="UniProtKB-KW"/>
</dbReference>
<dbReference type="EC" id="2.1.1.-" evidence="2"/>
<dbReference type="SUPFAM" id="SSF53335">
    <property type="entry name" value="S-adenosyl-L-methionine-dependent methyltransferases"/>
    <property type="match status" value="1"/>
</dbReference>
<evidence type="ECO:0000259" key="1">
    <source>
        <dbReference type="Pfam" id="PF08241"/>
    </source>
</evidence>
<keyword evidence="2" id="KW-0489">Methyltransferase</keyword>
<dbReference type="GO" id="GO:0032259">
    <property type="term" value="P:methylation"/>
    <property type="evidence" value="ECO:0007669"/>
    <property type="project" value="UniProtKB-KW"/>
</dbReference>
<dbReference type="RefSeq" id="WP_377489083.1">
    <property type="nucleotide sequence ID" value="NZ_JBHMDO010000003.1"/>
</dbReference>
<dbReference type="EMBL" id="JBHMDO010000003">
    <property type="protein sequence ID" value="MFB9324704.1"/>
    <property type="molecule type" value="Genomic_DNA"/>
</dbReference>
<dbReference type="Pfam" id="PF08241">
    <property type="entry name" value="Methyltransf_11"/>
    <property type="match status" value="1"/>
</dbReference>
<gene>
    <name evidence="2" type="ORF">ACFFSY_01965</name>
</gene>
<accession>A0ABV5KHJ8</accession>
<dbReference type="Gene3D" id="3.40.50.150">
    <property type="entry name" value="Vaccinia Virus protein VP39"/>
    <property type="match status" value="1"/>
</dbReference>
<protein>
    <submittedName>
        <fullName evidence="2">Class I SAM-dependent methyltransferase</fullName>
        <ecNumber evidence="2">2.1.1.-</ecNumber>
    </submittedName>
</protein>
<dbReference type="InterPro" id="IPR029063">
    <property type="entry name" value="SAM-dependent_MTases_sf"/>
</dbReference>
<dbReference type="CDD" id="cd02440">
    <property type="entry name" value="AdoMet_MTases"/>
    <property type="match status" value="1"/>
</dbReference>
<evidence type="ECO:0000313" key="2">
    <source>
        <dbReference type="EMBL" id="MFB9324704.1"/>
    </source>
</evidence>
<keyword evidence="2" id="KW-0808">Transferase</keyword>
<feature type="domain" description="Methyltransferase type 11" evidence="1">
    <location>
        <begin position="77"/>
        <end position="174"/>
    </location>
</feature>
<reference evidence="2 3" key="1">
    <citation type="submission" date="2024-09" db="EMBL/GenBank/DDBJ databases">
        <authorList>
            <person name="Sun Q."/>
            <person name="Mori K."/>
        </authorList>
    </citation>
    <scope>NUCLEOTIDE SEQUENCE [LARGE SCALE GENOMIC DNA]</scope>
    <source>
        <strain evidence="2 3">TISTR 2452</strain>
    </source>
</reference>
<dbReference type="PANTHER" id="PTHR43861">
    <property type="entry name" value="TRANS-ACONITATE 2-METHYLTRANSFERASE-RELATED"/>
    <property type="match status" value="1"/>
</dbReference>
<name>A0ABV5KHJ8_9BACL</name>
<sequence length="272" mass="30195">MGNSNNPVYTTNIIGAGEVGCAKSVDLDIQSVHTTNRSYWDINGNDFLGAIVLPSYGAFVSEEKCRLFGDVTGKKLLEIGCGNGQSLQYHGERQAAELWAVDISEQQIEKAAQHLEACGLAATLICSPMEEECGLPVDYFDVVYSIYAIGWTTDLEGTFGRIASYLKKDGVFIFSWSHPIHKCVVAEQDRLTFKKSYFDESWYSVSLDEGTLTLSDRKLSTYVNALAKAGFVIEQMIEQSDEDMLQSRGDNSDFAKKAMMLPVTFVIKARKR</sequence>
<keyword evidence="3" id="KW-1185">Reference proteome</keyword>